<dbReference type="PANTHER" id="PTHR19303:SF74">
    <property type="entry name" value="POGO TRANSPOSABLE ELEMENT WITH KRAB DOMAIN"/>
    <property type="match status" value="1"/>
</dbReference>
<feature type="compositionally biased region" description="Basic and acidic residues" evidence="2">
    <location>
        <begin position="361"/>
        <end position="375"/>
    </location>
</feature>
<proteinExistence type="predicted"/>
<evidence type="ECO:0000256" key="1">
    <source>
        <dbReference type="ARBA" id="ARBA00004123"/>
    </source>
</evidence>
<dbReference type="GO" id="GO:0005634">
    <property type="term" value="C:nucleus"/>
    <property type="evidence" value="ECO:0007669"/>
    <property type="project" value="UniProtKB-SubCell"/>
</dbReference>
<dbReference type="Proteomes" id="UP001162162">
    <property type="component" value="Unassembled WGS sequence"/>
</dbReference>
<dbReference type="AlphaFoldDB" id="A0AAV8XLL4"/>
<reference evidence="4" key="1">
    <citation type="journal article" date="2023" name="Insect Mol. Biol.">
        <title>Genome sequencing provides insights into the evolution of gene families encoding plant cell wall-degrading enzymes in longhorned beetles.</title>
        <authorList>
            <person name="Shin N.R."/>
            <person name="Okamura Y."/>
            <person name="Kirsch R."/>
            <person name="Pauchet Y."/>
        </authorList>
    </citation>
    <scope>NUCLEOTIDE SEQUENCE</scope>
    <source>
        <strain evidence="4">AMC_N1</strain>
    </source>
</reference>
<evidence type="ECO:0000256" key="2">
    <source>
        <dbReference type="SAM" id="MobiDB-lite"/>
    </source>
</evidence>
<dbReference type="InterPro" id="IPR009057">
    <property type="entry name" value="Homeodomain-like_sf"/>
</dbReference>
<dbReference type="InterPro" id="IPR050863">
    <property type="entry name" value="CenT-Element_Derived"/>
</dbReference>
<evidence type="ECO:0000313" key="4">
    <source>
        <dbReference type="EMBL" id="KAJ8939469.1"/>
    </source>
</evidence>
<dbReference type="GO" id="GO:0003677">
    <property type="term" value="F:DNA binding"/>
    <property type="evidence" value="ECO:0007669"/>
    <property type="project" value="InterPro"/>
</dbReference>
<protein>
    <recommendedName>
        <fullName evidence="3">HTH psq-type domain-containing protein</fullName>
    </recommendedName>
</protein>
<accession>A0AAV8XLL4</accession>
<evidence type="ECO:0000259" key="3">
    <source>
        <dbReference type="Pfam" id="PF05225"/>
    </source>
</evidence>
<dbReference type="Gene3D" id="1.10.10.60">
    <property type="entry name" value="Homeodomain-like"/>
    <property type="match status" value="1"/>
</dbReference>
<dbReference type="InterPro" id="IPR007889">
    <property type="entry name" value="HTH_Psq"/>
</dbReference>
<feature type="region of interest" description="Disordered" evidence="2">
    <location>
        <begin position="330"/>
        <end position="389"/>
    </location>
</feature>
<keyword evidence="5" id="KW-1185">Reference proteome</keyword>
<comment type="subcellular location">
    <subcellularLocation>
        <location evidence="1">Nucleus</location>
    </subcellularLocation>
</comment>
<dbReference type="SUPFAM" id="SSF46689">
    <property type="entry name" value="Homeodomain-like"/>
    <property type="match status" value="1"/>
</dbReference>
<dbReference type="PANTHER" id="PTHR19303">
    <property type="entry name" value="TRANSPOSON"/>
    <property type="match status" value="1"/>
</dbReference>
<dbReference type="Pfam" id="PF05225">
    <property type="entry name" value="HTH_psq"/>
    <property type="match status" value="1"/>
</dbReference>
<evidence type="ECO:0000313" key="5">
    <source>
        <dbReference type="Proteomes" id="UP001162162"/>
    </source>
</evidence>
<dbReference type="EMBL" id="JAPWTK010000485">
    <property type="protein sequence ID" value="KAJ8939469.1"/>
    <property type="molecule type" value="Genomic_DNA"/>
</dbReference>
<gene>
    <name evidence="4" type="ORF">NQ318_022523</name>
</gene>
<sequence>MNLNKSDGRQRWKEEDMASAIKAVQNKTMGYTLAVKTFNVPRTTLRRRIKKNQGSNKGYLGGYKPTFNANIEAEIADHIRRLETRFFGLTSVELRRLVFQIAEKHGLHHRFNKEKCMAGRKWLNGFLRRNPTISVRTPEHTSLARAQAFNKENIKSFFRSLADVTDKYEFPPENIFNVDETGMSTVPTKAQKILATKGRKQIGVLSSAERGHHYTAAATLSNVVSSFKKTGICPFDPDVFEEWEFAPASTTDREQPEAAIVDNVIHEIPEIVHEQLESEACGTMETQNYYDNNHNKNDTNTTEEIENNQNNQNIANNSTNISISREQIEELSPLPKAPVRETQRKRKRGKTGVINSTPDVEEFKEKKKQELEKERRKTSRTVKKKLMTQ</sequence>
<comment type="caution">
    <text evidence="4">The sequence shown here is derived from an EMBL/GenBank/DDBJ whole genome shotgun (WGS) entry which is preliminary data.</text>
</comment>
<organism evidence="4 5">
    <name type="scientific">Aromia moschata</name>
    <dbReference type="NCBI Taxonomy" id="1265417"/>
    <lineage>
        <taxon>Eukaryota</taxon>
        <taxon>Metazoa</taxon>
        <taxon>Ecdysozoa</taxon>
        <taxon>Arthropoda</taxon>
        <taxon>Hexapoda</taxon>
        <taxon>Insecta</taxon>
        <taxon>Pterygota</taxon>
        <taxon>Neoptera</taxon>
        <taxon>Endopterygota</taxon>
        <taxon>Coleoptera</taxon>
        <taxon>Polyphaga</taxon>
        <taxon>Cucujiformia</taxon>
        <taxon>Chrysomeloidea</taxon>
        <taxon>Cerambycidae</taxon>
        <taxon>Cerambycinae</taxon>
        <taxon>Callichromatini</taxon>
        <taxon>Aromia</taxon>
    </lineage>
</organism>
<feature type="domain" description="HTH psq-type" evidence="3">
    <location>
        <begin position="13"/>
        <end position="51"/>
    </location>
</feature>
<feature type="compositionally biased region" description="Basic residues" evidence="2">
    <location>
        <begin position="376"/>
        <end position="389"/>
    </location>
</feature>
<name>A0AAV8XLL4_9CUCU</name>